<dbReference type="SUPFAM" id="SSF55729">
    <property type="entry name" value="Acyl-CoA N-acyltransferases (Nat)"/>
    <property type="match status" value="1"/>
</dbReference>
<protein>
    <recommendedName>
        <fullName evidence="3">N-acetyltransferase domain-containing protein</fullName>
    </recommendedName>
</protein>
<sequence length="176" mass="20074">MSYKFILASKEMLARIVEIYNQSIACRTVTADLTEVTVEQRQAWFDFHLEQVNYPIWVVVDTTTEEIVGWFTLSPFYGRIAYRTTAEISIYLDDKVKGKGLAGQIVTFVKDKMPEIGLQTLLAFVFKGNQASVKAFTKLGFTIWGDLPNIANMETHLESLLIMGYQFPNNDLIEND</sequence>
<proteinExistence type="predicted"/>
<evidence type="ECO:0000259" key="3">
    <source>
        <dbReference type="PROSITE" id="PS51186"/>
    </source>
</evidence>
<dbReference type="OrthoDB" id="5459937at2"/>
<dbReference type="InterPro" id="IPR016181">
    <property type="entry name" value="Acyl_CoA_acyltransferase"/>
</dbReference>
<name>A0A3A1Y816_9GAMM</name>
<dbReference type="InterPro" id="IPR000182">
    <property type="entry name" value="GNAT_dom"/>
</dbReference>
<dbReference type="Gene3D" id="3.40.630.30">
    <property type="match status" value="1"/>
</dbReference>
<dbReference type="PANTHER" id="PTHR43072">
    <property type="entry name" value="N-ACETYLTRANSFERASE"/>
    <property type="match status" value="1"/>
</dbReference>
<dbReference type="PANTHER" id="PTHR43072:SF23">
    <property type="entry name" value="UPF0039 PROTEIN C11D3.02C"/>
    <property type="match status" value="1"/>
</dbReference>
<dbReference type="AlphaFoldDB" id="A0A3A1Y816"/>
<keyword evidence="5" id="KW-1185">Reference proteome</keyword>
<keyword evidence="2" id="KW-0012">Acyltransferase</keyword>
<feature type="domain" description="N-acetyltransferase" evidence="3">
    <location>
        <begin position="3"/>
        <end position="168"/>
    </location>
</feature>
<reference evidence="4 5" key="1">
    <citation type="submission" date="2017-08" db="EMBL/GenBank/DDBJ databases">
        <title>Reclassification of Bisgaard taxon 37 and 44.</title>
        <authorList>
            <person name="Christensen H."/>
        </authorList>
    </citation>
    <scope>NUCLEOTIDE SEQUENCE [LARGE SCALE GENOMIC DNA]</scope>
    <source>
        <strain evidence="4 5">B96_3</strain>
    </source>
</reference>
<evidence type="ECO:0000313" key="5">
    <source>
        <dbReference type="Proteomes" id="UP000265691"/>
    </source>
</evidence>
<dbReference type="GO" id="GO:0016747">
    <property type="term" value="F:acyltransferase activity, transferring groups other than amino-acyl groups"/>
    <property type="evidence" value="ECO:0007669"/>
    <property type="project" value="InterPro"/>
</dbReference>
<dbReference type="PROSITE" id="PS51186">
    <property type="entry name" value="GNAT"/>
    <property type="match status" value="1"/>
</dbReference>
<evidence type="ECO:0000256" key="2">
    <source>
        <dbReference type="ARBA" id="ARBA00023315"/>
    </source>
</evidence>
<dbReference type="Pfam" id="PF13302">
    <property type="entry name" value="Acetyltransf_3"/>
    <property type="match status" value="1"/>
</dbReference>
<dbReference type="EMBL" id="NRHC01000034">
    <property type="protein sequence ID" value="RIY33358.1"/>
    <property type="molecule type" value="Genomic_DNA"/>
</dbReference>
<dbReference type="RefSeq" id="WP_119524806.1">
    <property type="nucleotide sequence ID" value="NZ_NRHC01000034.1"/>
</dbReference>
<evidence type="ECO:0000313" key="4">
    <source>
        <dbReference type="EMBL" id="RIY33358.1"/>
    </source>
</evidence>
<gene>
    <name evidence="4" type="ORF">CKF54_03000</name>
</gene>
<dbReference type="Proteomes" id="UP000265691">
    <property type="component" value="Unassembled WGS sequence"/>
</dbReference>
<comment type="caution">
    <text evidence="4">The sequence shown here is derived from an EMBL/GenBank/DDBJ whole genome shotgun (WGS) entry which is preliminary data.</text>
</comment>
<organism evidence="4 5">
    <name type="scientific">Psittacicella hinzii</name>
    <dbReference type="NCBI Taxonomy" id="2028575"/>
    <lineage>
        <taxon>Bacteria</taxon>
        <taxon>Pseudomonadati</taxon>
        <taxon>Pseudomonadota</taxon>
        <taxon>Gammaproteobacteria</taxon>
        <taxon>Pasteurellales</taxon>
        <taxon>Psittacicellaceae</taxon>
        <taxon>Psittacicella</taxon>
    </lineage>
</organism>
<evidence type="ECO:0000256" key="1">
    <source>
        <dbReference type="ARBA" id="ARBA00022679"/>
    </source>
</evidence>
<accession>A0A3A1Y816</accession>
<keyword evidence="1" id="KW-0808">Transferase</keyword>